<dbReference type="EMBL" id="JAUIZM010000007">
    <property type="protein sequence ID" value="KAK1374894.1"/>
    <property type="molecule type" value="Genomic_DNA"/>
</dbReference>
<evidence type="ECO:0000256" key="1">
    <source>
        <dbReference type="SAM" id="Phobius"/>
    </source>
</evidence>
<gene>
    <name evidence="2" type="ORF">POM88_031087</name>
</gene>
<dbReference type="Proteomes" id="UP001237642">
    <property type="component" value="Unassembled WGS sequence"/>
</dbReference>
<keyword evidence="1" id="KW-1133">Transmembrane helix</keyword>
<evidence type="ECO:0000313" key="3">
    <source>
        <dbReference type="Proteomes" id="UP001237642"/>
    </source>
</evidence>
<proteinExistence type="predicted"/>
<accession>A0AAD8HXZ5</accession>
<reference evidence="2" key="2">
    <citation type="submission" date="2023-05" db="EMBL/GenBank/DDBJ databases">
        <authorList>
            <person name="Schelkunov M.I."/>
        </authorList>
    </citation>
    <scope>NUCLEOTIDE SEQUENCE</scope>
    <source>
        <strain evidence="2">Hsosn_3</strain>
        <tissue evidence="2">Leaf</tissue>
    </source>
</reference>
<keyword evidence="3" id="KW-1185">Reference proteome</keyword>
<reference evidence="2" key="1">
    <citation type="submission" date="2023-02" db="EMBL/GenBank/DDBJ databases">
        <title>Genome of toxic invasive species Heracleum sosnowskyi carries increased number of genes despite the absence of recent whole-genome duplications.</title>
        <authorList>
            <person name="Schelkunov M."/>
            <person name="Shtratnikova V."/>
            <person name="Makarenko M."/>
            <person name="Klepikova A."/>
            <person name="Omelchenko D."/>
            <person name="Novikova G."/>
            <person name="Obukhova E."/>
            <person name="Bogdanov V."/>
            <person name="Penin A."/>
            <person name="Logacheva M."/>
        </authorList>
    </citation>
    <scope>NUCLEOTIDE SEQUENCE</scope>
    <source>
        <strain evidence="2">Hsosn_3</strain>
        <tissue evidence="2">Leaf</tissue>
    </source>
</reference>
<comment type="caution">
    <text evidence="2">The sequence shown here is derived from an EMBL/GenBank/DDBJ whole genome shotgun (WGS) entry which is preliminary data.</text>
</comment>
<protein>
    <submittedName>
        <fullName evidence="2">Uncharacterized protein</fullName>
    </submittedName>
</protein>
<organism evidence="2 3">
    <name type="scientific">Heracleum sosnowskyi</name>
    <dbReference type="NCBI Taxonomy" id="360622"/>
    <lineage>
        <taxon>Eukaryota</taxon>
        <taxon>Viridiplantae</taxon>
        <taxon>Streptophyta</taxon>
        <taxon>Embryophyta</taxon>
        <taxon>Tracheophyta</taxon>
        <taxon>Spermatophyta</taxon>
        <taxon>Magnoliopsida</taxon>
        <taxon>eudicotyledons</taxon>
        <taxon>Gunneridae</taxon>
        <taxon>Pentapetalae</taxon>
        <taxon>asterids</taxon>
        <taxon>campanulids</taxon>
        <taxon>Apiales</taxon>
        <taxon>Apiaceae</taxon>
        <taxon>Apioideae</taxon>
        <taxon>apioid superclade</taxon>
        <taxon>Tordylieae</taxon>
        <taxon>Tordyliinae</taxon>
        <taxon>Heracleum</taxon>
    </lineage>
</organism>
<name>A0AAD8HXZ5_9APIA</name>
<evidence type="ECO:0000313" key="2">
    <source>
        <dbReference type="EMBL" id="KAK1374894.1"/>
    </source>
</evidence>
<feature type="transmembrane region" description="Helical" evidence="1">
    <location>
        <begin position="51"/>
        <end position="77"/>
    </location>
</feature>
<feature type="transmembrane region" description="Helical" evidence="1">
    <location>
        <begin position="84"/>
        <end position="103"/>
    </location>
</feature>
<keyword evidence="1" id="KW-0812">Transmembrane</keyword>
<sequence length="184" mass="21673">MQYIIDLRFIAPVLNNILIYLLKYSSLTDEGAQANQMLIWDYFINVDQHGWFYAILAFLLLLFLISTKLTISITVFAQPIILRFGNFNLSVPLVFLMMASFVFPPQILFYAYLLICLLFWISPFPSHVFEKIMNWLQQIRPIFIVMAQQHDHNDLQAPVHQYFEIDDDEDDDENFEINVIFGHA</sequence>
<feature type="transmembrane region" description="Helical" evidence="1">
    <location>
        <begin position="109"/>
        <end position="129"/>
    </location>
</feature>
<keyword evidence="1" id="KW-0472">Membrane</keyword>
<dbReference type="AlphaFoldDB" id="A0AAD8HXZ5"/>